<dbReference type="PRINTS" id="PR00081">
    <property type="entry name" value="GDHRDH"/>
</dbReference>
<comment type="caution">
    <text evidence="5">The sequence shown here is derived from an EMBL/GenBank/DDBJ whole genome shotgun (WGS) entry which is preliminary data.</text>
</comment>
<feature type="domain" description="Ketoreductase" evidence="4">
    <location>
        <begin position="2"/>
        <end position="169"/>
    </location>
</feature>
<dbReference type="SUPFAM" id="SSF51735">
    <property type="entry name" value="NAD(P)-binding Rossmann-fold domains"/>
    <property type="match status" value="1"/>
</dbReference>
<dbReference type="InterPro" id="IPR057326">
    <property type="entry name" value="KR_dom"/>
</dbReference>
<dbReference type="InterPro" id="IPR002347">
    <property type="entry name" value="SDR_fam"/>
</dbReference>
<dbReference type="SMART" id="SM00822">
    <property type="entry name" value="PKS_KR"/>
    <property type="match status" value="1"/>
</dbReference>
<dbReference type="NCBIfam" id="NF006123">
    <property type="entry name" value="PRK08267.1"/>
    <property type="match status" value="1"/>
</dbReference>
<name>A0ABS0AFC4_9GAMM</name>
<keyword evidence="6" id="KW-1185">Reference proteome</keyword>
<dbReference type="RefSeq" id="WP_194855515.1">
    <property type="nucleotide sequence ID" value="NZ_ARXR01000007.1"/>
</dbReference>
<dbReference type="EMBL" id="ARXR01000007">
    <property type="protein sequence ID" value="MBF5052599.1"/>
    <property type="molecule type" value="Genomic_DNA"/>
</dbReference>
<evidence type="ECO:0000259" key="4">
    <source>
        <dbReference type="SMART" id="SM00822"/>
    </source>
</evidence>
<evidence type="ECO:0000256" key="3">
    <source>
        <dbReference type="RuleBase" id="RU000363"/>
    </source>
</evidence>
<dbReference type="Gene3D" id="3.40.50.720">
    <property type="entry name" value="NAD(P)-binding Rossmann-like Domain"/>
    <property type="match status" value="1"/>
</dbReference>
<organism evidence="5 6">
    <name type="scientific">Alloalcanivorax venustensis ISO4</name>
    <dbReference type="NCBI Taxonomy" id="1177184"/>
    <lineage>
        <taxon>Bacteria</taxon>
        <taxon>Pseudomonadati</taxon>
        <taxon>Pseudomonadota</taxon>
        <taxon>Gammaproteobacteria</taxon>
        <taxon>Oceanospirillales</taxon>
        <taxon>Alcanivoracaceae</taxon>
        <taxon>Alloalcanivorax</taxon>
    </lineage>
</organism>
<accession>A0ABS0AFC4</accession>
<keyword evidence="2" id="KW-0560">Oxidoreductase</keyword>
<reference evidence="5 6" key="1">
    <citation type="submission" date="2012-09" db="EMBL/GenBank/DDBJ databases">
        <title>Genome Sequence of alkane-degrading Bacterium Alcanivorax venustensis ISO4.</title>
        <authorList>
            <person name="Lai Q."/>
            <person name="Shao Z."/>
        </authorList>
    </citation>
    <scope>NUCLEOTIDE SEQUENCE [LARGE SCALE GENOMIC DNA]</scope>
    <source>
        <strain evidence="5 6">ISO4</strain>
    </source>
</reference>
<evidence type="ECO:0000256" key="2">
    <source>
        <dbReference type="ARBA" id="ARBA00023002"/>
    </source>
</evidence>
<dbReference type="PANTHER" id="PTHR43391:SF82">
    <property type="entry name" value="OXIDOREDUCTASE SADH-RELATED"/>
    <property type="match status" value="1"/>
</dbReference>
<protein>
    <submittedName>
        <fullName evidence="5">Short chain dehydrogenase</fullName>
    </submittedName>
</protein>
<gene>
    <name evidence="5" type="ORF">ISO4_01201</name>
</gene>
<dbReference type="Proteomes" id="UP000644441">
    <property type="component" value="Unassembled WGS sequence"/>
</dbReference>
<dbReference type="GeneID" id="99765779"/>
<dbReference type="PANTHER" id="PTHR43391">
    <property type="entry name" value="RETINOL DEHYDROGENASE-RELATED"/>
    <property type="match status" value="1"/>
</dbReference>
<evidence type="ECO:0000313" key="5">
    <source>
        <dbReference type="EMBL" id="MBF5052599.1"/>
    </source>
</evidence>
<dbReference type="InterPro" id="IPR036291">
    <property type="entry name" value="NAD(P)-bd_dom_sf"/>
</dbReference>
<proteinExistence type="inferred from homology"/>
<evidence type="ECO:0000256" key="1">
    <source>
        <dbReference type="ARBA" id="ARBA00006484"/>
    </source>
</evidence>
<dbReference type="Pfam" id="PF00106">
    <property type="entry name" value="adh_short"/>
    <property type="match status" value="1"/>
</dbReference>
<evidence type="ECO:0000313" key="6">
    <source>
        <dbReference type="Proteomes" id="UP000644441"/>
    </source>
</evidence>
<sequence>MDSILITGAASGIGLATARRFHTNGWRVGLLDVNEGALQAVHAELGERCWYRRLDVTDMGQCEAAVAAFAESAGGRLDVLFNSAGVLRMGHFEDLSAEQHRFTLDVNVAGTLQMCLAALPYLKQSRSPRVLNMSSASALYGVPHLASYSASKFAVRGLTEALDLEWRRHGIRVQDLMPPFVNTGMVNKQTFEAPVVRRMGVKLSADDVARAAFDTLQGDPRVHVPVGLPFRFTVLLEKVMPQRATRALMAWLSRD</sequence>
<comment type="similarity">
    <text evidence="1 3">Belongs to the short-chain dehydrogenases/reductases (SDR) family.</text>
</comment>
<dbReference type="PRINTS" id="PR00080">
    <property type="entry name" value="SDRFAMILY"/>
</dbReference>